<dbReference type="SUPFAM" id="SSF46785">
    <property type="entry name" value="Winged helix' DNA-binding domain"/>
    <property type="match status" value="1"/>
</dbReference>
<dbReference type="AlphaFoldDB" id="A0A133VMW5"/>
<proteinExistence type="predicted"/>
<gene>
    <name evidence="1" type="ORF">AKJ56_02340</name>
</gene>
<dbReference type="EMBL" id="LHYJ01000052">
    <property type="protein sequence ID" value="KXB07794.1"/>
    <property type="molecule type" value="Genomic_DNA"/>
</dbReference>
<sequence>MANFSTPEDKLLEKYWDQNPGKLFKEVEVGRVKNEKCKQKVDAVLIPQKEKEVYCEHDFNLRELKEEVEGESVKIIEVKSKLNRAVIGQVEVGKYLMSSNFNCGEISPMIVCSETQAGLRKYCDYKDIEVSVFEEVKTDSEIEMNKKQVIWRDILFHALQDKKLEWTQQELARKYNLSSSTVFNALKVPRKSNVVKVGGRGFEVKNVEKFLHIWATLRDLEGDVIYETNVSDSVTDIEKKMIPEAVFGSYTAYHEKYGEMPADYGKVYVYLQEKDLSKLKERFPEREGYENLVVLKVDPRLEDFGKLTPDCQTFVDLWNHSEWYAEEFLKALEEKLF</sequence>
<dbReference type="InterPro" id="IPR036390">
    <property type="entry name" value="WH_DNA-bd_sf"/>
</dbReference>
<organism evidence="1 2">
    <name type="scientific">candidate division MSBL1 archaeon SCGC-AAA382N08</name>
    <dbReference type="NCBI Taxonomy" id="1698285"/>
    <lineage>
        <taxon>Archaea</taxon>
        <taxon>Methanobacteriati</taxon>
        <taxon>Methanobacteriota</taxon>
        <taxon>candidate division MSBL1</taxon>
    </lineage>
</organism>
<reference evidence="1 2" key="1">
    <citation type="journal article" date="2016" name="Sci. Rep.">
        <title>Metabolic traits of an uncultured archaeal lineage -MSBL1- from brine pools of the Red Sea.</title>
        <authorList>
            <person name="Mwirichia R."/>
            <person name="Alam I."/>
            <person name="Rashid M."/>
            <person name="Vinu M."/>
            <person name="Ba-Alawi W."/>
            <person name="Anthony Kamau A."/>
            <person name="Kamanda Ngugi D."/>
            <person name="Goker M."/>
            <person name="Klenk H.P."/>
            <person name="Bajic V."/>
            <person name="Stingl U."/>
        </authorList>
    </citation>
    <scope>NUCLEOTIDE SEQUENCE [LARGE SCALE GENOMIC DNA]</scope>
    <source>
        <strain evidence="1">SCGC-AAA382N08</strain>
    </source>
</reference>
<name>A0A133VMW5_9EURY</name>
<evidence type="ECO:0000313" key="1">
    <source>
        <dbReference type="EMBL" id="KXB07794.1"/>
    </source>
</evidence>
<dbReference type="Proteomes" id="UP000070175">
    <property type="component" value="Unassembled WGS sequence"/>
</dbReference>
<comment type="caution">
    <text evidence="1">The sequence shown here is derived from an EMBL/GenBank/DDBJ whole genome shotgun (WGS) entry which is preliminary data.</text>
</comment>
<evidence type="ECO:0008006" key="3">
    <source>
        <dbReference type="Google" id="ProtNLM"/>
    </source>
</evidence>
<evidence type="ECO:0000313" key="2">
    <source>
        <dbReference type="Proteomes" id="UP000070175"/>
    </source>
</evidence>
<protein>
    <recommendedName>
        <fullName evidence="3">Helix-turn-helix type 11 domain-containing protein</fullName>
    </recommendedName>
</protein>
<keyword evidence="2" id="KW-1185">Reference proteome</keyword>
<accession>A0A133VMW5</accession>